<dbReference type="InterPro" id="IPR015424">
    <property type="entry name" value="PyrdxlP-dep_Trfase"/>
</dbReference>
<dbReference type="GO" id="GO:0030170">
    <property type="term" value="F:pyridoxal phosphate binding"/>
    <property type="evidence" value="ECO:0007669"/>
    <property type="project" value="InterPro"/>
</dbReference>
<feature type="domain" description="Aminotransferase class I/classII large" evidence="6">
    <location>
        <begin position="33"/>
        <end position="382"/>
    </location>
</feature>
<dbReference type="GO" id="GO:0006520">
    <property type="term" value="P:amino acid metabolic process"/>
    <property type="evidence" value="ECO:0007669"/>
    <property type="project" value="InterPro"/>
</dbReference>
<comment type="cofactor">
    <cofactor evidence="1">
        <name>pyridoxal 5'-phosphate</name>
        <dbReference type="ChEBI" id="CHEBI:597326"/>
    </cofactor>
</comment>
<gene>
    <name evidence="7" type="ORF">METZ01_LOCUS120812</name>
</gene>
<keyword evidence="5" id="KW-0663">Pyridoxal phosphate</keyword>
<dbReference type="CDD" id="cd00609">
    <property type="entry name" value="AAT_like"/>
    <property type="match status" value="1"/>
</dbReference>
<dbReference type="EMBL" id="UINC01016300">
    <property type="protein sequence ID" value="SVA67958.1"/>
    <property type="molecule type" value="Genomic_DNA"/>
</dbReference>
<evidence type="ECO:0000256" key="4">
    <source>
        <dbReference type="ARBA" id="ARBA00022679"/>
    </source>
</evidence>
<feature type="non-terminal residue" evidence="7">
    <location>
        <position position="1"/>
    </location>
</feature>
<dbReference type="SUPFAM" id="SSF53383">
    <property type="entry name" value="PLP-dependent transferases"/>
    <property type="match status" value="1"/>
</dbReference>
<reference evidence="7" key="1">
    <citation type="submission" date="2018-05" db="EMBL/GenBank/DDBJ databases">
        <authorList>
            <person name="Lanie J.A."/>
            <person name="Ng W.-L."/>
            <person name="Kazmierczak K.M."/>
            <person name="Andrzejewski T.M."/>
            <person name="Davidsen T.M."/>
            <person name="Wayne K.J."/>
            <person name="Tettelin H."/>
            <person name="Glass J.I."/>
            <person name="Rusch D."/>
            <person name="Podicherti R."/>
            <person name="Tsui H.-C.T."/>
            <person name="Winkler M.E."/>
        </authorList>
    </citation>
    <scope>NUCLEOTIDE SEQUENCE</scope>
</reference>
<sequence>VDYSSLVDRVGGESVDVWAIHYEARKRQHNGEDIIILSVGEESDQNTPLPVQQAAINSISSGRHHYTSVLGDERLRDTIAKRHQDRTGQPVSADNVSVFSGAQNALFATSLCLLEHGDEVIVPEPYYATYPASVRLGGADMVSLPTDVGSGFQISIEALEKALTARTRAVLLNSPNNPTGAVYSRQLLQSIVDLCRARDIWLISDEVYAEIAPEDFVGIGSIDGAGDISITISSVSKSHRMTGWRCGWTIAPRPLNRHFYNLNMCMAYGLPAFTQDAAAYALESDTETALLVRERLSRNRQIIADEMADMNTARLHTDGGGMFAVLDIRALDMSSSDFAWNLLATQNVSVLPCDGFGPSGRGLLRISLCLNEDTMRTAARRILAHVKQVLA</sequence>
<dbReference type="GO" id="GO:0008483">
    <property type="term" value="F:transaminase activity"/>
    <property type="evidence" value="ECO:0007669"/>
    <property type="project" value="UniProtKB-KW"/>
</dbReference>
<evidence type="ECO:0000256" key="2">
    <source>
        <dbReference type="ARBA" id="ARBA00007441"/>
    </source>
</evidence>
<evidence type="ECO:0000256" key="1">
    <source>
        <dbReference type="ARBA" id="ARBA00001933"/>
    </source>
</evidence>
<proteinExistence type="inferred from homology"/>
<dbReference type="InterPro" id="IPR015422">
    <property type="entry name" value="PyrdxlP-dep_Trfase_small"/>
</dbReference>
<dbReference type="Gene3D" id="3.90.1150.10">
    <property type="entry name" value="Aspartate Aminotransferase, domain 1"/>
    <property type="match status" value="1"/>
</dbReference>
<organism evidence="7">
    <name type="scientific">marine metagenome</name>
    <dbReference type="NCBI Taxonomy" id="408172"/>
    <lineage>
        <taxon>unclassified sequences</taxon>
        <taxon>metagenomes</taxon>
        <taxon>ecological metagenomes</taxon>
    </lineage>
</organism>
<dbReference type="PANTHER" id="PTHR46383">
    <property type="entry name" value="ASPARTATE AMINOTRANSFERASE"/>
    <property type="match status" value="1"/>
</dbReference>
<dbReference type="PANTHER" id="PTHR46383:SF1">
    <property type="entry name" value="ASPARTATE AMINOTRANSFERASE"/>
    <property type="match status" value="1"/>
</dbReference>
<dbReference type="InterPro" id="IPR004839">
    <property type="entry name" value="Aminotransferase_I/II_large"/>
</dbReference>
<dbReference type="InterPro" id="IPR015421">
    <property type="entry name" value="PyrdxlP-dep_Trfase_major"/>
</dbReference>
<evidence type="ECO:0000256" key="5">
    <source>
        <dbReference type="ARBA" id="ARBA00022898"/>
    </source>
</evidence>
<name>A0A381XT94_9ZZZZ</name>
<keyword evidence="3" id="KW-0032">Aminotransferase</keyword>
<dbReference type="AlphaFoldDB" id="A0A381XT94"/>
<evidence type="ECO:0000259" key="6">
    <source>
        <dbReference type="Pfam" id="PF00155"/>
    </source>
</evidence>
<dbReference type="Gene3D" id="3.40.640.10">
    <property type="entry name" value="Type I PLP-dependent aspartate aminotransferase-like (Major domain)"/>
    <property type="match status" value="1"/>
</dbReference>
<comment type="similarity">
    <text evidence="2">Belongs to the class-I pyridoxal-phosphate-dependent aminotransferase family.</text>
</comment>
<evidence type="ECO:0000313" key="7">
    <source>
        <dbReference type="EMBL" id="SVA67958.1"/>
    </source>
</evidence>
<keyword evidence="4" id="KW-0808">Transferase</keyword>
<protein>
    <recommendedName>
        <fullName evidence="6">Aminotransferase class I/classII large domain-containing protein</fullName>
    </recommendedName>
</protein>
<accession>A0A381XT94</accession>
<dbReference type="InterPro" id="IPR050596">
    <property type="entry name" value="AspAT/PAT-like"/>
</dbReference>
<evidence type="ECO:0000256" key="3">
    <source>
        <dbReference type="ARBA" id="ARBA00022576"/>
    </source>
</evidence>
<dbReference type="Pfam" id="PF00155">
    <property type="entry name" value="Aminotran_1_2"/>
    <property type="match status" value="1"/>
</dbReference>